<evidence type="ECO:0000313" key="3">
    <source>
        <dbReference type="Proteomes" id="UP000266723"/>
    </source>
</evidence>
<gene>
    <name evidence="2" type="ORF">DY000_02030348</name>
</gene>
<name>A0ABQ7E0J2_BRACR</name>
<comment type="caution">
    <text evidence="2">The sequence shown here is derived from an EMBL/GenBank/DDBJ whole genome shotgun (WGS) entry which is preliminary data.</text>
</comment>
<reference evidence="2 3" key="1">
    <citation type="journal article" date="2020" name="BMC Genomics">
        <title>Intraspecific diversification of the crop wild relative Brassica cretica Lam. using demographic model selection.</title>
        <authorList>
            <person name="Kioukis A."/>
            <person name="Michalopoulou V.A."/>
            <person name="Briers L."/>
            <person name="Pirintsos S."/>
            <person name="Studholme D.J."/>
            <person name="Pavlidis P."/>
            <person name="Sarris P.F."/>
        </authorList>
    </citation>
    <scope>NUCLEOTIDE SEQUENCE [LARGE SCALE GENOMIC DNA]</scope>
    <source>
        <strain evidence="3">cv. PFS-1207/04</strain>
    </source>
</reference>
<keyword evidence="3" id="KW-1185">Reference proteome</keyword>
<protein>
    <submittedName>
        <fullName evidence="2">Uncharacterized protein</fullName>
    </submittedName>
</protein>
<feature type="region of interest" description="Disordered" evidence="1">
    <location>
        <begin position="103"/>
        <end position="130"/>
    </location>
</feature>
<dbReference type="Proteomes" id="UP000266723">
    <property type="component" value="Unassembled WGS sequence"/>
</dbReference>
<proteinExistence type="predicted"/>
<accession>A0ABQ7E0J2</accession>
<evidence type="ECO:0000313" key="2">
    <source>
        <dbReference type="EMBL" id="KAF3582866.1"/>
    </source>
</evidence>
<feature type="compositionally biased region" description="Polar residues" evidence="1">
    <location>
        <begin position="110"/>
        <end position="121"/>
    </location>
</feature>
<evidence type="ECO:0000256" key="1">
    <source>
        <dbReference type="SAM" id="MobiDB-lite"/>
    </source>
</evidence>
<organism evidence="2 3">
    <name type="scientific">Brassica cretica</name>
    <name type="common">Mustard</name>
    <dbReference type="NCBI Taxonomy" id="69181"/>
    <lineage>
        <taxon>Eukaryota</taxon>
        <taxon>Viridiplantae</taxon>
        <taxon>Streptophyta</taxon>
        <taxon>Embryophyta</taxon>
        <taxon>Tracheophyta</taxon>
        <taxon>Spermatophyta</taxon>
        <taxon>Magnoliopsida</taxon>
        <taxon>eudicotyledons</taxon>
        <taxon>Gunneridae</taxon>
        <taxon>Pentapetalae</taxon>
        <taxon>rosids</taxon>
        <taxon>malvids</taxon>
        <taxon>Brassicales</taxon>
        <taxon>Brassicaceae</taxon>
        <taxon>Brassiceae</taxon>
        <taxon>Brassica</taxon>
    </lineage>
</organism>
<sequence length="130" mass="16178">MLLPHRNVRHQRILLFHHRLLLHQNHIPFPHHHHHHHHHQKRFPFRHQLHHQILHHHLLSRNLLPHLHHLLNQHLLLLHQTMMPMMIQRRRQRISLLRPHLLRPRKRVNQKTSKQARMVNSSKRKAKIEG</sequence>
<dbReference type="EMBL" id="QGKV02000649">
    <property type="protein sequence ID" value="KAF3582866.1"/>
    <property type="molecule type" value="Genomic_DNA"/>
</dbReference>